<organism evidence="1 2">
    <name type="scientific">Nocardia terpenica</name>
    <dbReference type="NCBI Taxonomy" id="455432"/>
    <lineage>
        <taxon>Bacteria</taxon>
        <taxon>Bacillati</taxon>
        <taxon>Actinomycetota</taxon>
        <taxon>Actinomycetes</taxon>
        <taxon>Mycobacteriales</taxon>
        <taxon>Nocardiaceae</taxon>
        <taxon>Nocardia</taxon>
    </lineage>
</organism>
<evidence type="ECO:0000313" key="1">
    <source>
        <dbReference type="EMBL" id="KZM71116.1"/>
    </source>
</evidence>
<evidence type="ECO:0000313" key="2">
    <source>
        <dbReference type="Proteomes" id="UP000076512"/>
    </source>
</evidence>
<dbReference type="OrthoDB" id="5124088at2"/>
<gene>
    <name evidence="1" type="ORF">AWN90_42145</name>
</gene>
<reference evidence="1 2" key="1">
    <citation type="submission" date="2016-04" db="EMBL/GenBank/DDBJ databases">
        <authorList>
            <person name="Evans L.H."/>
            <person name="Alamgir A."/>
            <person name="Owens N."/>
            <person name="Weber N.D."/>
            <person name="Virtaneva K."/>
            <person name="Barbian K."/>
            <person name="Babar A."/>
            <person name="Rosenke K."/>
        </authorList>
    </citation>
    <scope>NUCLEOTIDE SEQUENCE [LARGE SCALE GENOMIC DNA]</scope>
    <source>
        <strain evidence="1 2">IFM 0406</strain>
    </source>
</reference>
<dbReference type="GO" id="GO:0003677">
    <property type="term" value="F:DNA binding"/>
    <property type="evidence" value="ECO:0007669"/>
    <property type="project" value="InterPro"/>
</dbReference>
<protein>
    <recommendedName>
        <fullName evidence="3">Recombinase RecT</fullName>
    </recommendedName>
</protein>
<dbReference type="RefSeq" id="WP_067595342.1">
    <property type="nucleotide sequence ID" value="NZ_JABMCZ010000003.1"/>
</dbReference>
<name>A0A164K7J7_9NOCA</name>
<dbReference type="InterPro" id="IPR004590">
    <property type="entry name" value="ssDNA_annealing_RecT"/>
</dbReference>
<dbReference type="GO" id="GO:0006259">
    <property type="term" value="P:DNA metabolic process"/>
    <property type="evidence" value="ECO:0007669"/>
    <property type="project" value="InterPro"/>
</dbReference>
<dbReference type="EMBL" id="LWGR01000013">
    <property type="protein sequence ID" value="KZM71116.1"/>
    <property type="molecule type" value="Genomic_DNA"/>
</dbReference>
<evidence type="ECO:0008006" key="3">
    <source>
        <dbReference type="Google" id="ProtNLM"/>
    </source>
</evidence>
<dbReference type="STRING" id="455432.AWN90_42145"/>
<dbReference type="AlphaFoldDB" id="A0A164K7J7"/>
<accession>A0A164K7J7</accession>
<comment type="caution">
    <text evidence="1">The sequence shown here is derived from an EMBL/GenBank/DDBJ whole genome shotgun (WGS) entry which is preliminary data.</text>
</comment>
<proteinExistence type="predicted"/>
<dbReference type="InterPro" id="IPR018330">
    <property type="entry name" value="RecT_fam"/>
</dbReference>
<sequence length="257" mass="28089">MSEISKAVATQQNPLAVVARYKRELGTVLPTVLRQDPDRWLMAAENAARKNPDIMAVTKADQGASYMRALVECARLGHEPGSKDFHFIKRGNAISGEESYRGIIKRVLNSGFYRSVVARTVFSNDTYSFDPLTDIVPNHVPAQGDRGKPLSAYAFAVHWDGTPSTVAEATPERIATAKAKSFASDKPTSPWQLPTGVMYRKTAIRELEPYVHVAPEPQPRRHLDGTVGGIPATDFDVDDGDVLDITADQLAEAGEIV</sequence>
<keyword evidence="2" id="KW-1185">Reference proteome</keyword>
<dbReference type="Pfam" id="PF03837">
    <property type="entry name" value="RecT"/>
    <property type="match status" value="1"/>
</dbReference>
<dbReference type="Proteomes" id="UP000076512">
    <property type="component" value="Unassembled WGS sequence"/>
</dbReference>
<dbReference type="NCBIfam" id="TIGR00616">
    <property type="entry name" value="rect"/>
    <property type="match status" value="1"/>
</dbReference>